<sequence length="346" mass="39034">FGLDEESARKAVMGKNWSSTNMNLEEMLMHRGVAHAQAKSSAEMVRQFREFGVPVGDDILKEFSKEGIERNRHLLNGLNMPGGDISEIGLKRVQSPLMEGYVFDKDVADIIDRVTSASTDEGLSAISKAFRWFSTHWRSLATLSPGFHLRNAQSNMFTSFIKNGPAAFDVNSHLEAFVGTMYVLGGKKGMVAKKAGIPESAINKLLNRRIGGRTIEEISRYAQRNGLITRASMGFDVPDMIKQYTRDRTLLQQLNPLSNENLVLKGSREIGSVIESTPKFQPMLTDMKRMLGEGDELTDNMMDWSLQEAKKWWFDYDDLTDAERKIFKNIVPFYCVDTETEVLTPE</sequence>
<reference evidence="1" key="1">
    <citation type="journal article" date="2015" name="Nature">
        <title>Complex archaea that bridge the gap between prokaryotes and eukaryotes.</title>
        <authorList>
            <person name="Spang A."/>
            <person name="Saw J.H."/>
            <person name="Jorgensen S.L."/>
            <person name="Zaremba-Niedzwiedzka K."/>
            <person name="Martijn J."/>
            <person name="Lind A.E."/>
            <person name="van Eijk R."/>
            <person name="Schleper C."/>
            <person name="Guy L."/>
            <person name="Ettema T.J."/>
        </authorList>
    </citation>
    <scope>NUCLEOTIDE SEQUENCE</scope>
</reference>
<feature type="non-terminal residue" evidence="1">
    <location>
        <position position="346"/>
    </location>
</feature>
<comment type="caution">
    <text evidence="1">The sequence shown here is derived from an EMBL/GenBank/DDBJ whole genome shotgun (WGS) entry which is preliminary data.</text>
</comment>
<organism evidence="1">
    <name type="scientific">marine sediment metagenome</name>
    <dbReference type="NCBI Taxonomy" id="412755"/>
    <lineage>
        <taxon>unclassified sequences</taxon>
        <taxon>metagenomes</taxon>
        <taxon>ecological metagenomes</taxon>
    </lineage>
</organism>
<proteinExistence type="predicted"/>
<protein>
    <submittedName>
        <fullName evidence="1">Uncharacterized protein</fullName>
    </submittedName>
</protein>
<dbReference type="AlphaFoldDB" id="A0A0F8YYS0"/>
<evidence type="ECO:0000313" key="1">
    <source>
        <dbReference type="EMBL" id="KKK53126.1"/>
    </source>
</evidence>
<name>A0A0F8YYS0_9ZZZZ</name>
<gene>
    <name evidence="1" type="ORF">LCGC14_3097910</name>
</gene>
<accession>A0A0F8YYS0</accession>
<dbReference type="EMBL" id="LAZR01066662">
    <property type="protein sequence ID" value="KKK53126.1"/>
    <property type="molecule type" value="Genomic_DNA"/>
</dbReference>
<feature type="non-terminal residue" evidence="1">
    <location>
        <position position="1"/>
    </location>
</feature>